<feature type="domain" description="Anaphase-promoting complex subunit 1 C-terminal" evidence="7">
    <location>
        <begin position="1823"/>
        <end position="1969"/>
    </location>
</feature>
<dbReference type="Pfam" id="PF21282">
    <property type="entry name" value="APC1_3rd"/>
    <property type="match status" value="1"/>
</dbReference>
<organism evidence="10 11">
    <name type="scientific">Hypothenemus hampei</name>
    <name type="common">Coffee berry borer</name>
    <dbReference type="NCBI Taxonomy" id="57062"/>
    <lineage>
        <taxon>Eukaryota</taxon>
        <taxon>Metazoa</taxon>
        <taxon>Ecdysozoa</taxon>
        <taxon>Arthropoda</taxon>
        <taxon>Hexapoda</taxon>
        <taxon>Insecta</taxon>
        <taxon>Pterygota</taxon>
        <taxon>Neoptera</taxon>
        <taxon>Endopterygota</taxon>
        <taxon>Coleoptera</taxon>
        <taxon>Polyphaga</taxon>
        <taxon>Cucujiformia</taxon>
        <taxon>Curculionidae</taxon>
        <taxon>Scolytinae</taxon>
        <taxon>Hypothenemus</taxon>
    </lineage>
</organism>
<dbReference type="Gene3D" id="1.25.10.10">
    <property type="entry name" value="Leucine-rich Repeat Variant"/>
    <property type="match status" value="2"/>
</dbReference>
<evidence type="ECO:0000313" key="11">
    <source>
        <dbReference type="Proteomes" id="UP001566132"/>
    </source>
</evidence>
<gene>
    <name evidence="10" type="ORF">ABEB36_006453</name>
</gene>
<dbReference type="PANTHER" id="PTHR12827">
    <property type="entry name" value="MEIOTIC CHECKPOINT REGULATOR TSG24 FAMILY MEMBER"/>
    <property type="match status" value="1"/>
</dbReference>
<evidence type="ECO:0008006" key="12">
    <source>
        <dbReference type="Google" id="ProtNLM"/>
    </source>
</evidence>
<evidence type="ECO:0000256" key="3">
    <source>
        <dbReference type="ARBA" id="ARBA00022737"/>
    </source>
</evidence>
<evidence type="ECO:0000256" key="4">
    <source>
        <dbReference type="ARBA" id="ARBA00022776"/>
    </source>
</evidence>
<evidence type="ECO:0000259" key="7">
    <source>
        <dbReference type="Pfam" id="PF18122"/>
    </source>
</evidence>
<feature type="domain" description="Anaphase-promoting complex subunit 1 beta-sandwich" evidence="9">
    <location>
        <begin position="1707"/>
        <end position="1787"/>
    </location>
</feature>
<keyword evidence="4" id="KW-0498">Mitosis</keyword>
<sequence length="2007" mass="226755">MIAASDPLEFIPRGRRQLARHPGPLECPLKSSTFEDCLQTGLEKVSLSEDNVSEFWVLRQASEENYIGNHLEETDQNNPETFKKKLDITQTTSSRRASHTHFSDYLEESISFRNATSGGSVPHKTRGKRISDASSKYSNKRFLCGGNSERKTENTHKLYAEPLNLNTQLDPGYIEEELYVKGYTAVWSKGLLNNIDQEDNGRKIISCYTVPFPIKQALWSTFYCERPEFENSVNDIYMKTNDEPSGVPTFSICLVDSHHLRVFFLKGEQFVIPMPFYIEKVWNTKFGILIERCTESIKNEKYSHESPGSLFSLTYPLDDICPVAVSRNSIITKLSATNYKLVFTNQNPSICMLFDTQTKEHSVYKIRKVHNDEKDYGENHHNISHSAAYNNSQRLKSRLSLWENLKTSDVVVTPSPIHPKSAHDKLFAHKSRSFSSMATISRCQSPAITEPTSPWPQSSKKDNMCRSILQDETMPSKSFFNCSRAMSHLTSNPNICLEHIWTDTCSFQDTLTSSMASSVFLSRDMLGQQYLCYILPSRFQLSVVKVDINGDNLAFGLLTSVSAKDAIDIPHLRMMAVLEHSGNVTLYSGLTLVGKLHLGGTLLQHTPSPFVRRHTPSPFPRRSSLLPLSKQPEPKFDEHLISPVLPSPVHPRLNILPSPDVSNPTPVRFNPGPRYPERNDKKAIIIGLMDSIENRFTLKYSDGTFYRITLPLNTHCPLIKSCLVALRQCLPRDAALVVACRWYSSRNVLGTENVDISNEWDMFTALLLELLGYEDEHLFEKPDPPSTSKRQKTTPSQTLEDWMHLSAAYKDVEHHITRLLHFSLSNPQTTTETNRRPEISKPSVNTKSVLYPHMRHIHFTLHLLYEDFKLNTLYMENLPLLARLLSKLSHNMGLKDFTLHYWKDFPENIQVGQVNTEDRQEKIGEKMVPNIFAQICALLRGEQVPPYPYCARVNDRSKKIVQLTGLISETNYNKTVEQVSLDSYVRDIMQEYHGDHQKSVVMESTSPEQVVLTMVNMGIDTKYIETLPIGIYYMFYNSLWKCREFPPADWPLEAYRLVWRDDLVAQAQKVQLAKDTLLQQKLNISFQMQETMPITMQEMADLDGMEDIDCTLTKYRFSEDTRVTEARKMLASSKPVPITLTQRPDVSDHDFIEEQERCLYGICIRTMALPVGRGMMTLRTATPIITEPLPAPSLCLTGKAPPRGITVELNHIDTPTNMNLWPLFHNGVANGLRIITDAQNIDSTWVTFNKPKGGTEAQMEHAGFLMALGLNGHLKNLVSMSIFEYLTSRNLEMASVGLLLGLSADFRGTCYHLLTRILAIHIEALLPPTSMELDISHNLLVAGLLGIGLLYQRSAHRHMTEVLLSEIGRPPGPEMENSVDRESHSLAAGLALGLVMLKQGDHPSGMSDLNVADTLHYYMVGGNIRPLTGSQKDKYKTPSFQIREGSTVNLDVTAPGATLAIGLMYLGSGNKAVADWMAPPETQYLLDSVRPDFLMLRILSRSLILWDQIEPSKDWVLGQVPSTIRPYCMVTPTNEADIDYEAMNQAYCNIVAGACFALGLKFAGSADPDAFETLLYVCHMFTSLTGKSIAELAGKATIETCLNVVLISSAMVMAGTGNLEIMRLVRHLRRRVGIPNSAIVTYGSHLAIHMTLGLLFLGGGRYTLSNSPENVAALICAFYPKFPTHSNDNRYHLQAFRHLYVLAVEPRLVILKDVFTDEICYAQLKIVKLDGTELSIKAPGLIPDINSLTKVIVDDLRYWPVVFERGRNWDLLTKILSLSSYIEMKQRAGCLSYSNDKFGYHSDLARTLTHSNIVPWDPDFNSITNFTSNNSIRKFCETTLKMVNKAKASDFERRIIQLLTRATYDAVVKDKQMVIAVMTSLLKSLTNLPSQQFILDLWQLKIIFQLTIASSGTELISKETVLALHQEVVLLLESQEERLKHSLKNFLTGQEFNSGDTQLAAYVTFFETPTDLSMLCNDRMDVLERALYLKSSISNLEIQARILRIFQ</sequence>
<evidence type="ECO:0000259" key="6">
    <source>
        <dbReference type="Pfam" id="PF12859"/>
    </source>
</evidence>
<dbReference type="InterPro" id="IPR041221">
    <property type="entry name" value="APC1_C"/>
</dbReference>
<dbReference type="InterPro" id="IPR048971">
    <property type="entry name" value="Apc1_3rd"/>
</dbReference>
<dbReference type="Pfam" id="PF20518">
    <property type="entry name" value="Apc1_MidN"/>
    <property type="match status" value="1"/>
</dbReference>
<evidence type="ECO:0000259" key="9">
    <source>
        <dbReference type="Pfam" id="PF21282"/>
    </source>
</evidence>
<feature type="domain" description="Anaphase-promoting complex subunit 1 N-terminal" evidence="6">
    <location>
        <begin position="172"/>
        <end position="296"/>
    </location>
</feature>
<evidence type="ECO:0000313" key="10">
    <source>
        <dbReference type="EMBL" id="KAL1501054.1"/>
    </source>
</evidence>
<evidence type="ECO:0000256" key="5">
    <source>
        <dbReference type="ARBA" id="ARBA00023306"/>
    </source>
</evidence>
<evidence type="ECO:0000256" key="2">
    <source>
        <dbReference type="ARBA" id="ARBA00022618"/>
    </source>
</evidence>
<dbReference type="EMBL" id="JBDJPC010000005">
    <property type="protein sequence ID" value="KAL1501054.1"/>
    <property type="molecule type" value="Genomic_DNA"/>
</dbReference>
<dbReference type="PANTHER" id="PTHR12827:SF3">
    <property type="entry name" value="ANAPHASE-PROMOTING COMPLEX SUBUNIT 1"/>
    <property type="match status" value="1"/>
</dbReference>
<dbReference type="Pfam" id="PF18122">
    <property type="entry name" value="APC1_C"/>
    <property type="match status" value="1"/>
</dbReference>
<feature type="domain" description="Anaphase-promoting complex subunit 1 middle" evidence="8">
    <location>
        <begin position="791"/>
        <end position="1063"/>
    </location>
</feature>
<protein>
    <recommendedName>
        <fullName evidence="12">Anaphase-promoting complex subunit 1</fullName>
    </recommendedName>
</protein>
<dbReference type="InterPro" id="IPR049255">
    <property type="entry name" value="Apc1_N"/>
</dbReference>
<comment type="similarity">
    <text evidence="1">Belongs to the APC1 family.</text>
</comment>
<keyword evidence="2" id="KW-0132">Cell division</keyword>
<name>A0ABD1EQK5_HYPHA</name>
<dbReference type="InterPro" id="IPR024990">
    <property type="entry name" value="Apc1"/>
</dbReference>
<dbReference type="InterPro" id="IPR011989">
    <property type="entry name" value="ARM-like"/>
</dbReference>
<keyword evidence="11" id="KW-1185">Reference proteome</keyword>
<evidence type="ECO:0000256" key="1">
    <source>
        <dbReference type="ARBA" id="ARBA00010547"/>
    </source>
</evidence>
<dbReference type="Pfam" id="PF12859">
    <property type="entry name" value="ANAPC1"/>
    <property type="match status" value="1"/>
</dbReference>
<dbReference type="GO" id="GO:0051301">
    <property type="term" value="P:cell division"/>
    <property type="evidence" value="ECO:0007669"/>
    <property type="project" value="UniProtKB-KW"/>
</dbReference>
<accession>A0ABD1EQK5</accession>
<reference evidence="10 11" key="1">
    <citation type="submission" date="2024-05" db="EMBL/GenBank/DDBJ databases">
        <title>Genetic variation in Jamaican populations of the coffee berry borer (Hypothenemus hampei).</title>
        <authorList>
            <person name="Errbii M."/>
            <person name="Myrie A."/>
        </authorList>
    </citation>
    <scope>NUCLEOTIDE SEQUENCE [LARGE SCALE GENOMIC DNA]</scope>
    <source>
        <strain evidence="10">JA-Hopewell-2020-01-JO</strain>
        <tissue evidence="10">Whole body</tissue>
    </source>
</reference>
<keyword evidence="5" id="KW-0131">Cell cycle</keyword>
<dbReference type="FunFam" id="1.25.10.10:FF:000747">
    <property type="entry name" value="Shattered"/>
    <property type="match status" value="1"/>
</dbReference>
<proteinExistence type="inferred from homology"/>
<comment type="caution">
    <text evidence="10">The sequence shown here is derived from an EMBL/GenBank/DDBJ whole genome shotgun (WGS) entry which is preliminary data.</text>
</comment>
<evidence type="ECO:0000259" key="8">
    <source>
        <dbReference type="Pfam" id="PF20518"/>
    </source>
</evidence>
<dbReference type="Proteomes" id="UP001566132">
    <property type="component" value="Unassembled WGS sequence"/>
</dbReference>
<keyword evidence="3" id="KW-0677">Repeat</keyword>
<dbReference type="InterPro" id="IPR046794">
    <property type="entry name" value="Apc1_MidN"/>
</dbReference>